<evidence type="ECO:0000256" key="1">
    <source>
        <dbReference type="ARBA" id="ARBA00022448"/>
    </source>
</evidence>
<keyword evidence="1" id="KW-0813">Transport</keyword>
<keyword evidence="3" id="KW-0547">Nucleotide-binding</keyword>
<accession>A0ABS9U223</accession>
<evidence type="ECO:0000313" key="7">
    <source>
        <dbReference type="Proteomes" id="UP001202922"/>
    </source>
</evidence>
<dbReference type="Proteomes" id="UP001202922">
    <property type="component" value="Unassembled WGS sequence"/>
</dbReference>
<comment type="caution">
    <text evidence="6">The sequence shown here is derived from an EMBL/GenBank/DDBJ whole genome shotgun (WGS) entry which is preliminary data.</text>
</comment>
<dbReference type="PANTHER" id="PTHR43790:SF9">
    <property type="entry name" value="GALACTOFURANOSE TRANSPORTER ATP-BINDING PROTEIN YTFR"/>
    <property type="match status" value="1"/>
</dbReference>
<name>A0ABS9U223_9MICC</name>
<dbReference type="Pfam" id="PF00005">
    <property type="entry name" value="ABC_tran"/>
    <property type="match status" value="2"/>
</dbReference>
<dbReference type="Gene3D" id="3.40.50.300">
    <property type="entry name" value="P-loop containing nucleotide triphosphate hydrolases"/>
    <property type="match status" value="2"/>
</dbReference>
<evidence type="ECO:0000256" key="2">
    <source>
        <dbReference type="ARBA" id="ARBA00022737"/>
    </source>
</evidence>
<evidence type="ECO:0000256" key="4">
    <source>
        <dbReference type="ARBA" id="ARBA00022840"/>
    </source>
</evidence>
<gene>
    <name evidence="6" type="ORF">L0M17_12330</name>
</gene>
<evidence type="ECO:0000256" key="3">
    <source>
        <dbReference type="ARBA" id="ARBA00022741"/>
    </source>
</evidence>
<dbReference type="PANTHER" id="PTHR43790">
    <property type="entry name" value="CARBOHYDRATE TRANSPORT ATP-BINDING PROTEIN MG119-RELATED"/>
    <property type="match status" value="1"/>
</dbReference>
<keyword evidence="4 6" id="KW-0067">ATP-binding</keyword>
<dbReference type="SMART" id="SM00382">
    <property type="entry name" value="AAA"/>
    <property type="match status" value="2"/>
</dbReference>
<proteinExistence type="predicted"/>
<dbReference type="CDD" id="cd03216">
    <property type="entry name" value="ABC_Carb_Monos_I"/>
    <property type="match status" value="1"/>
</dbReference>
<organism evidence="6 7">
    <name type="scientific">Sinomonas terrae</name>
    <dbReference type="NCBI Taxonomy" id="2908838"/>
    <lineage>
        <taxon>Bacteria</taxon>
        <taxon>Bacillati</taxon>
        <taxon>Actinomycetota</taxon>
        <taxon>Actinomycetes</taxon>
        <taxon>Micrococcales</taxon>
        <taxon>Micrococcaceae</taxon>
        <taxon>Sinomonas</taxon>
    </lineage>
</organism>
<sequence length="529" mass="56820">MTRLDAARLSTVPAGEVDSAVEKPLALSIRGLSKVFPGTQALRDVDLDVRYGEVHALCGGNGCGKSTLIKMLSGSGPADRGTVTINGKQLDAANIDAQTSYDLGFRVVHQDPPLYPDLSVAENIALAARYPRTRLGRIAWAGVRQRAEELIERYGIQASPGTLVRDLPVSVRTQVAIAAALQDVDSGRCVVALDEPTAALPAAEVQVLLGAMRQLAALGHAIIFVSHRLDEVLAVTDRVTVMRDGRVFKDHRTEKLTEAELIESIVGRTAEELRPQRSAAPLGEEVLSVSGLAAGPVREATFEIRAGEVVGVAGLLGSGRSELLSAICGGLRKERGEVRVKGQPVDFDRIDQAIRTGVVMIPEDRPRAGAFLDMTVDQNMDVSVLDRYWRGLGFARKRMRVDAAKLRAQFGVKAPSGSVPMRTLSGGNQQKAILARWLRRDEASVLLLDEPTQGVDVGARSDIYALVRKATAAGAAAVVVTSDLEELAQFVDRALVLRNGRIVASVPREELTAHRLNELVHMKSGGKND</sequence>
<dbReference type="InterPro" id="IPR017871">
    <property type="entry name" value="ABC_transporter-like_CS"/>
</dbReference>
<dbReference type="InterPro" id="IPR003439">
    <property type="entry name" value="ABC_transporter-like_ATP-bd"/>
</dbReference>
<dbReference type="InterPro" id="IPR050107">
    <property type="entry name" value="ABC_carbohydrate_import_ATPase"/>
</dbReference>
<dbReference type="GO" id="GO:0005524">
    <property type="term" value="F:ATP binding"/>
    <property type="evidence" value="ECO:0007669"/>
    <property type="project" value="UniProtKB-KW"/>
</dbReference>
<reference evidence="6 7" key="1">
    <citation type="submission" date="2022-03" db="EMBL/GenBank/DDBJ databases">
        <title>Sinomonas sp. isolated from a soil.</title>
        <authorList>
            <person name="Han J."/>
            <person name="Kim D.-U."/>
        </authorList>
    </citation>
    <scope>NUCLEOTIDE SEQUENCE [LARGE SCALE GENOMIC DNA]</scope>
    <source>
        <strain evidence="6 7">5-5</strain>
    </source>
</reference>
<evidence type="ECO:0000259" key="5">
    <source>
        <dbReference type="PROSITE" id="PS50893"/>
    </source>
</evidence>
<dbReference type="PROSITE" id="PS00211">
    <property type="entry name" value="ABC_TRANSPORTER_1"/>
    <property type="match status" value="1"/>
</dbReference>
<dbReference type="InterPro" id="IPR003593">
    <property type="entry name" value="AAA+_ATPase"/>
</dbReference>
<dbReference type="EMBL" id="JAKZBV010000001">
    <property type="protein sequence ID" value="MCH6470752.1"/>
    <property type="molecule type" value="Genomic_DNA"/>
</dbReference>
<dbReference type="InterPro" id="IPR027417">
    <property type="entry name" value="P-loop_NTPase"/>
</dbReference>
<dbReference type="SUPFAM" id="SSF52540">
    <property type="entry name" value="P-loop containing nucleoside triphosphate hydrolases"/>
    <property type="match status" value="2"/>
</dbReference>
<keyword evidence="7" id="KW-1185">Reference proteome</keyword>
<evidence type="ECO:0000313" key="6">
    <source>
        <dbReference type="EMBL" id="MCH6470752.1"/>
    </source>
</evidence>
<feature type="domain" description="ABC transporter" evidence="5">
    <location>
        <begin position="282"/>
        <end position="524"/>
    </location>
</feature>
<keyword evidence="2" id="KW-0677">Repeat</keyword>
<dbReference type="PROSITE" id="PS50893">
    <property type="entry name" value="ABC_TRANSPORTER_2"/>
    <property type="match status" value="2"/>
</dbReference>
<feature type="domain" description="ABC transporter" evidence="5">
    <location>
        <begin position="27"/>
        <end position="269"/>
    </location>
</feature>
<protein>
    <submittedName>
        <fullName evidence="6">Sugar ABC transporter ATP-binding protein</fullName>
    </submittedName>
</protein>
<dbReference type="CDD" id="cd03215">
    <property type="entry name" value="ABC_Carb_Monos_II"/>
    <property type="match status" value="1"/>
</dbReference>